<evidence type="ECO:0000313" key="4">
    <source>
        <dbReference type="Proteomes" id="UP001428341"/>
    </source>
</evidence>
<dbReference type="InterPro" id="IPR012417">
    <property type="entry name" value="CaM-bd_dom_pln"/>
</dbReference>
<name>A0AAP0MH62_9ROSI</name>
<feature type="compositionally biased region" description="Polar residues" evidence="1">
    <location>
        <begin position="19"/>
        <end position="42"/>
    </location>
</feature>
<protein>
    <recommendedName>
        <fullName evidence="2">Calmodulin-binding domain-containing protein</fullName>
    </recommendedName>
</protein>
<gene>
    <name evidence="3" type="ORF">WN944_000067</name>
</gene>
<feature type="compositionally biased region" description="Acidic residues" evidence="1">
    <location>
        <begin position="305"/>
        <end position="315"/>
    </location>
</feature>
<dbReference type="Pfam" id="PF07839">
    <property type="entry name" value="CaM_binding"/>
    <property type="match status" value="1"/>
</dbReference>
<dbReference type="AlphaFoldDB" id="A0AAP0MH62"/>
<feature type="compositionally biased region" description="Basic and acidic residues" evidence="1">
    <location>
        <begin position="82"/>
        <end position="97"/>
    </location>
</feature>
<feature type="compositionally biased region" description="Acidic residues" evidence="1">
    <location>
        <begin position="172"/>
        <end position="181"/>
    </location>
</feature>
<feature type="region of interest" description="Disordered" evidence="1">
    <location>
        <begin position="1"/>
        <end position="218"/>
    </location>
</feature>
<proteinExistence type="predicted"/>
<evidence type="ECO:0000259" key="2">
    <source>
        <dbReference type="SMART" id="SM01054"/>
    </source>
</evidence>
<dbReference type="GO" id="GO:0005516">
    <property type="term" value="F:calmodulin binding"/>
    <property type="evidence" value="ECO:0007669"/>
    <property type="project" value="InterPro"/>
</dbReference>
<feature type="region of interest" description="Disordered" evidence="1">
    <location>
        <begin position="231"/>
        <end position="356"/>
    </location>
</feature>
<comment type="caution">
    <text evidence="3">The sequence shown here is derived from an EMBL/GenBank/DDBJ whole genome shotgun (WGS) entry which is preliminary data.</text>
</comment>
<dbReference type="EMBL" id="JBCGBO010000004">
    <property type="protein sequence ID" value="KAK9207721.1"/>
    <property type="molecule type" value="Genomic_DNA"/>
</dbReference>
<keyword evidence="4" id="KW-1185">Reference proteome</keyword>
<dbReference type="SMART" id="SM01054">
    <property type="entry name" value="CaM_binding"/>
    <property type="match status" value="1"/>
</dbReference>
<reference evidence="3 4" key="1">
    <citation type="submission" date="2024-05" db="EMBL/GenBank/DDBJ databases">
        <title>Haplotype-resolved chromosome-level genome assembly of Huyou (Citrus changshanensis).</title>
        <authorList>
            <person name="Miao C."/>
            <person name="Chen W."/>
            <person name="Wu Y."/>
            <person name="Wang L."/>
            <person name="Zhao S."/>
            <person name="Grierson D."/>
            <person name="Xu C."/>
            <person name="Chen K."/>
        </authorList>
    </citation>
    <scope>NUCLEOTIDE SEQUENCE [LARGE SCALE GENOMIC DNA]</scope>
    <source>
        <strain evidence="3">01-14</strain>
        <tissue evidence="3">Leaf</tissue>
    </source>
</reference>
<feature type="compositionally biased region" description="Basic and acidic residues" evidence="1">
    <location>
        <begin position="256"/>
        <end position="271"/>
    </location>
</feature>
<sequence>MATTTRTKDRALAKDKRGTSPSNSQTTHSQRCSSRHNNNTCTDRGKSSPAPATEKPMPNYLKPTISSRINEPVKLGNKKINNTHEDNHKLLRRRSFDKPPSASPRGQKALISPEIQLLQQNLLPRRPKPTKTKSTSFVNKKDTSSNYASSSSSRKSSSCRDTKQAMDHEATPEEDLVEEVEEVVKVESETSEALSDVNVPKSEIDHDDQEDVRVVESNEDEKIYSCDISTCTSEDQNVIPEPHIDDHQVKTDTQQEDDKEKISTEESHDGGLQEESVIEEEAKSLKESEDKGKEDDDHKNIVNESAEDDNKEVEEEVKLQHGQEALSQENKAKPKEGEDRLEGGCEEAINKQDDDKAAANVVVVSKVQEGQGKKESPSAAYNDVIEETASKLLEKKKNKVKALVGAFETVIDYESASSK</sequence>
<evidence type="ECO:0000313" key="3">
    <source>
        <dbReference type="EMBL" id="KAK9207721.1"/>
    </source>
</evidence>
<feature type="compositionally biased region" description="Basic and acidic residues" evidence="1">
    <location>
        <begin position="1"/>
        <end position="18"/>
    </location>
</feature>
<organism evidence="3 4">
    <name type="scientific">Citrus x changshan-huyou</name>
    <dbReference type="NCBI Taxonomy" id="2935761"/>
    <lineage>
        <taxon>Eukaryota</taxon>
        <taxon>Viridiplantae</taxon>
        <taxon>Streptophyta</taxon>
        <taxon>Embryophyta</taxon>
        <taxon>Tracheophyta</taxon>
        <taxon>Spermatophyta</taxon>
        <taxon>Magnoliopsida</taxon>
        <taxon>eudicotyledons</taxon>
        <taxon>Gunneridae</taxon>
        <taxon>Pentapetalae</taxon>
        <taxon>rosids</taxon>
        <taxon>malvids</taxon>
        <taxon>Sapindales</taxon>
        <taxon>Rutaceae</taxon>
        <taxon>Aurantioideae</taxon>
        <taxon>Citrus</taxon>
    </lineage>
</organism>
<evidence type="ECO:0000256" key="1">
    <source>
        <dbReference type="SAM" id="MobiDB-lite"/>
    </source>
</evidence>
<feature type="domain" description="Calmodulin-binding" evidence="2">
    <location>
        <begin position="296"/>
        <end position="412"/>
    </location>
</feature>
<dbReference type="PANTHER" id="PTHR33349:SF20">
    <property type="entry name" value="CHROMO DOMAIN CEC-LIKE PROTEIN"/>
    <property type="match status" value="1"/>
</dbReference>
<accession>A0AAP0MH62</accession>
<feature type="compositionally biased region" description="Basic and acidic residues" evidence="1">
    <location>
        <begin position="330"/>
        <end position="356"/>
    </location>
</feature>
<feature type="compositionally biased region" description="Basic and acidic residues" evidence="1">
    <location>
        <begin position="280"/>
        <end position="301"/>
    </location>
</feature>
<feature type="compositionally biased region" description="Low complexity" evidence="1">
    <location>
        <begin position="144"/>
        <end position="156"/>
    </location>
</feature>
<dbReference type="Proteomes" id="UP001428341">
    <property type="component" value="Unassembled WGS sequence"/>
</dbReference>
<dbReference type="PANTHER" id="PTHR33349">
    <property type="entry name" value="EMB|CAB62594.1"/>
    <property type="match status" value="1"/>
</dbReference>
<feature type="compositionally biased region" description="Basic and acidic residues" evidence="1">
    <location>
        <begin position="158"/>
        <end position="171"/>
    </location>
</feature>